<comment type="caution">
    <text evidence="2">The sequence shown here is derived from an EMBL/GenBank/DDBJ whole genome shotgun (WGS) entry which is preliminary data.</text>
</comment>
<organism evidence="2 3">
    <name type="scientific">Salvia divinorum</name>
    <name type="common">Maria pastora</name>
    <name type="synonym">Diviner's sage</name>
    <dbReference type="NCBI Taxonomy" id="28513"/>
    <lineage>
        <taxon>Eukaryota</taxon>
        <taxon>Viridiplantae</taxon>
        <taxon>Streptophyta</taxon>
        <taxon>Embryophyta</taxon>
        <taxon>Tracheophyta</taxon>
        <taxon>Spermatophyta</taxon>
        <taxon>Magnoliopsida</taxon>
        <taxon>eudicotyledons</taxon>
        <taxon>Gunneridae</taxon>
        <taxon>Pentapetalae</taxon>
        <taxon>asterids</taxon>
        <taxon>lamiids</taxon>
        <taxon>Lamiales</taxon>
        <taxon>Lamiaceae</taxon>
        <taxon>Nepetoideae</taxon>
        <taxon>Mentheae</taxon>
        <taxon>Salviinae</taxon>
        <taxon>Salvia</taxon>
        <taxon>Salvia subgen. Calosphace</taxon>
    </lineage>
</organism>
<proteinExistence type="predicted"/>
<dbReference type="EMBL" id="JBEAFC010000009">
    <property type="protein sequence ID" value="KAL1540822.1"/>
    <property type="molecule type" value="Genomic_DNA"/>
</dbReference>
<evidence type="ECO:0000313" key="3">
    <source>
        <dbReference type="Proteomes" id="UP001567538"/>
    </source>
</evidence>
<name>A0ABD1G9Q2_SALDI</name>
<reference evidence="2 3" key="1">
    <citation type="submission" date="2024-06" db="EMBL/GenBank/DDBJ databases">
        <title>A chromosome level genome sequence of Diviner's sage (Salvia divinorum).</title>
        <authorList>
            <person name="Ford S.A."/>
            <person name="Ro D.-K."/>
            <person name="Ness R.W."/>
            <person name="Phillips M.A."/>
        </authorList>
    </citation>
    <scope>NUCLEOTIDE SEQUENCE [LARGE SCALE GENOMIC DNA]</scope>
    <source>
        <strain evidence="2">SAF-2024a</strain>
        <tissue evidence="2">Leaf</tissue>
    </source>
</reference>
<evidence type="ECO:0000313" key="2">
    <source>
        <dbReference type="EMBL" id="KAL1540822.1"/>
    </source>
</evidence>
<dbReference type="AlphaFoldDB" id="A0ABD1G9Q2"/>
<feature type="region of interest" description="Disordered" evidence="1">
    <location>
        <begin position="1"/>
        <end position="33"/>
    </location>
</feature>
<sequence>MPPKRKRGESSRSRSSRPSSSRRPTPAPAYAGPEIIDVDPETWDIRDPELEFFVPEEDYKVKPGNFSVAFHHGGIFFETKYVGGQLTFFDDCHIDHFQLIDLSSMCLKLRNLMEHFDKAESSSGKETQSVGIEFTKSIIEDCIVEEENVVVEEERTEMAKGDENVHIHVAESATIEEVVPKPSVELPTPSIIVPPYPVEEPIPVGEPETDIPSYPVEEPVPVGEPETDVPPYPVEDHVPVGKPDSDVPSYPIEDHVSVDEPQTDVLSYHVEDPVAVGEPQTNLPPYPVEDHVPAGEPQTNVPQPEVEAEPVNEEDVYHPIMEESFDVQLDNLTFDFTNDLYPIIEDVTHELHEVPHDVQHEAPSEVRQDEDAARTVVNEDVYHPFFEDVPNECPLHNEGCTSDGDGDIDQFISLAHMCRDEQIFALYFEGICQQQKENDQGGE</sequence>
<accession>A0ABD1G9Q2</accession>
<protein>
    <submittedName>
        <fullName evidence="2">Uncharacterized protein</fullName>
    </submittedName>
</protein>
<dbReference type="Proteomes" id="UP001567538">
    <property type="component" value="Unassembled WGS sequence"/>
</dbReference>
<gene>
    <name evidence="2" type="ORF">AAHA92_25115</name>
</gene>
<evidence type="ECO:0000256" key="1">
    <source>
        <dbReference type="SAM" id="MobiDB-lite"/>
    </source>
</evidence>
<keyword evidence="3" id="KW-1185">Reference proteome</keyword>